<evidence type="ECO:0000313" key="1">
    <source>
        <dbReference type="EMBL" id="RIV23762.1"/>
    </source>
</evidence>
<dbReference type="EMBL" id="QXED01000003">
    <property type="protein sequence ID" value="RIV23762.1"/>
    <property type="molecule type" value="Genomic_DNA"/>
</dbReference>
<evidence type="ECO:0008006" key="3">
    <source>
        <dbReference type="Google" id="ProtNLM"/>
    </source>
</evidence>
<accession>A0A418MBK0</accession>
<proteinExistence type="predicted"/>
<organism evidence="1 2">
    <name type="scientific">Fibrisoma montanum</name>
    <dbReference type="NCBI Taxonomy" id="2305895"/>
    <lineage>
        <taxon>Bacteria</taxon>
        <taxon>Pseudomonadati</taxon>
        <taxon>Bacteroidota</taxon>
        <taxon>Cytophagia</taxon>
        <taxon>Cytophagales</taxon>
        <taxon>Spirosomataceae</taxon>
        <taxon>Fibrisoma</taxon>
    </lineage>
</organism>
<dbReference type="AlphaFoldDB" id="A0A418MBK0"/>
<protein>
    <recommendedName>
        <fullName evidence="3">SatD family (SatD)</fullName>
    </recommendedName>
</protein>
<comment type="caution">
    <text evidence="1">The sequence shown here is derived from an EMBL/GenBank/DDBJ whole genome shotgun (WGS) entry which is preliminary data.</text>
</comment>
<name>A0A418MBK0_9BACT</name>
<reference evidence="1 2" key="1">
    <citation type="submission" date="2018-08" db="EMBL/GenBank/DDBJ databases">
        <title>Fibrisoma montanum sp. nov., isolated from Danxia mountain soil.</title>
        <authorList>
            <person name="Huang Y."/>
        </authorList>
    </citation>
    <scope>NUCLEOTIDE SEQUENCE [LARGE SCALE GENOMIC DNA]</scope>
    <source>
        <strain evidence="1 2">HYT19</strain>
    </source>
</reference>
<keyword evidence="2" id="KW-1185">Reference proteome</keyword>
<gene>
    <name evidence="1" type="ORF">DYU11_12370</name>
</gene>
<sequence>MLIIAHYKLIALYCMSTPVSNAQYAVLTGDIVNSSKLNVTERETLLRSLTSLFDKDQEGSENDLKLKVTFEIYRGDSFQSLLDIPQQALRIALIIRTYLQSQVSIDDRLIASDARIAIGIGSVDSVTATLAESNGEAFRFSGRLLDTLKKEPNQIAIKSRQQTLDDELNTALVLLEGIIGKWTALQAEVVYYKLQNHTEVHIAELLKVKQPAINQRAKAASWVAIERLLIRFQDLLTP</sequence>
<dbReference type="Proteomes" id="UP000283523">
    <property type="component" value="Unassembled WGS sequence"/>
</dbReference>
<dbReference type="Pfam" id="PF16264">
    <property type="entry name" value="SatD"/>
    <property type="match status" value="1"/>
</dbReference>
<evidence type="ECO:0000313" key="2">
    <source>
        <dbReference type="Proteomes" id="UP000283523"/>
    </source>
</evidence>
<dbReference type="InterPro" id="IPR032580">
    <property type="entry name" value="SatD"/>
</dbReference>